<evidence type="ECO:0000313" key="1">
    <source>
        <dbReference type="EMBL" id="RRT36231.1"/>
    </source>
</evidence>
<evidence type="ECO:0000313" key="2">
    <source>
        <dbReference type="Proteomes" id="UP000287651"/>
    </source>
</evidence>
<reference evidence="1 2" key="1">
    <citation type="journal article" date="2014" name="Agronomy (Basel)">
        <title>A Draft Genome Sequence for Ensete ventricosum, the Drought-Tolerant Tree Against Hunger.</title>
        <authorList>
            <person name="Harrison J."/>
            <person name="Moore K.A."/>
            <person name="Paszkiewicz K."/>
            <person name="Jones T."/>
            <person name="Grant M."/>
            <person name="Ambacheew D."/>
            <person name="Muzemil S."/>
            <person name="Studholme D.J."/>
        </authorList>
    </citation>
    <scope>NUCLEOTIDE SEQUENCE [LARGE SCALE GENOMIC DNA]</scope>
</reference>
<comment type="caution">
    <text evidence="1">The sequence shown here is derived from an EMBL/GenBank/DDBJ whole genome shotgun (WGS) entry which is preliminary data.</text>
</comment>
<organism evidence="1 2">
    <name type="scientific">Ensete ventricosum</name>
    <name type="common">Abyssinian banana</name>
    <name type="synonym">Musa ensete</name>
    <dbReference type="NCBI Taxonomy" id="4639"/>
    <lineage>
        <taxon>Eukaryota</taxon>
        <taxon>Viridiplantae</taxon>
        <taxon>Streptophyta</taxon>
        <taxon>Embryophyta</taxon>
        <taxon>Tracheophyta</taxon>
        <taxon>Spermatophyta</taxon>
        <taxon>Magnoliopsida</taxon>
        <taxon>Liliopsida</taxon>
        <taxon>Zingiberales</taxon>
        <taxon>Musaceae</taxon>
        <taxon>Ensete</taxon>
    </lineage>
</organism>
<name>A0A426X9R9_ENSVE</name>
<proteinExistence type="predicted"/>
<dbReference type="AlphaFoldDB" id="A0A426X9R9"/>
<accession>A0A426X9R9</accession>
<gene>
    <name evidence="1" type="ORF">B296_00046327</name>
</gene>
<sequence length="104" mass="11136">MRAAAQGKGMWHKEVMPSSRVLDKECEPYAEVAGLKEEGSRCCRSPKEGRISSGTIEQLDLEDEGCSTGEGDVAQGSNAFLTGSRQGMGALGRGCWTERGKQVL</sequence>
<protein>
    <submittedName>
        <fullName evidence="1">Uncharacterized protein</fullName>
    </submittedName>
</protein>
<dbReference type="Proteomes" id="UP000287651">
    <property type="component" value="Unassembled WGS sequence"/>
</dbReference>
<dbReference type="EMBL" id="AMZH03023882">
    <property type="protein sequence ID" value="RRT36231.1"/>
    <property type="molecule type" value="Genomic_DNA"/>
</dbReference>